<evidence type="ECO:0000256" key="3">
    <source>
        <dbReference type="ARBA" id="ARBA00022452"/>
    </source>
</evidence>
<feature type="signal peptide" evidence="8">
    <location>
        <begin position="1"/>
        <end position="25"/>
    </location>
</feature>
<evidence type="ECO:0000256" key="6">
    <source>
        <dbReference type="ARBA" id="ARBA00023136"/>
    </source>
</evidence>
<dbReference type="GO" id="GO:0009279">
    <property type="term" value="C:cell outer membrane"/>
    <property type="evidence" value="ECO:0007669"/>
    <property type="project" value="UniProtKB-SubCell"/>
</dbReference>
<dbReference type="Gene3D" id="2.40.160.60">
    <property type="entry name" value="Outer membrane protein transport protein (OMPP1/FadL/TodX)"/>
    <property type="match status" value="1"/>
</dbReference>
<keyword evidence="3" id="KW-1134">Transmembrane beta strand</keyword>
<evidence type="ECO:0000313" key="9">
    <source>
        <dbReference type="EMBL" id="TCO81006.1"/>
    </source>
</evidence>
<dbReference type="EMBL" id="SLWY01000010">
    <property type="protein sequence ID" value="TCO81006.1"/>
    <property type="molecule type" value="Genomic_DNA"/>
</dbReference>
<dbReference type="RefSeq" id="WP_132542157.1">
    <property type="nucleotide sequence ID" value="NZ_SLWY01000010.1"/>
</dbReference>
<dbReference type="GO" id="GO:0015483">
    <property type="term" value="F:long-chain fatty acid transporting porin activity"/>
    <property type="evidence" value="ECO:0007669"/>
    <property type="project" value="TreeGrafter"/>
</dbReference>
<dbReference type="SUPFAM" id="SSF56935">
    <property type="entry name" value="Porins"/>
    <property type="match status" value="1"/>
</dbReference>
<comment type="similarity">
    <text evidence="2">Belongs to the OmpP1/FadL family.</text>
</comment>
<dbReference type="AlphaFoldDB" id="A0A4R2LA08"/>
<dbReference type="Pfam" id="PF03349">
    <property type="entry name" value="Toluene_X"/>
    <property type="match status" value="1"/>
</dbReference>
<evidence type="ECO:0000256" key="7">
    <source>
        <dbReference type="ARBA" id="ARBA00023237"/>
    </source>
</evidence>
<keyword evidence="5 8" id="KW-0732">Signal</keyword>
<evidence type="ECO:0000313" key="10">
    <source>
        <dbReference type="Proteomes" id="UP000295765"/>
    </source>
</evidence>
<protein>
    <submittedName>
        <fullName evidence="9">Long-chain fatty acid transport protein</fullName>
    </submittedName>
</protein>
<proteinExistence type="inferred from homology"/>
<dbReference type="PANTHER" id="PTHR35093:SF3">
    <property type="entry name" value="LONG-CHAIN FATTY ACID TRANSPORT PROTEIN"/>
    <property type="match status" value="1"/>
</dbReference>
<accession>A0A4R2LA08</accession>
<evidence type="ECO:0000256" key="4">
    <source>
        <dbReference type="ARBA" id="ARBA00022692"/>
    </source>
</evidence>
<feature type="chain" id="PRO_5020256025" evidence="8">
    <location>
        <begin position="26"/>
        <end position="443"/>
    </location>
</feature>
<evidence type="ECO:0000256" key="2">
    <source>
        <dbReference type="ARBA" id="ARBA00008163"/>
    </source>
</evidence>
<keyword evidence="6" id="KW-0472">Membrane</keyword>
<evidence type="ECO:0000256" key="1">
    <source>
        <dbReference type="ARBA" id="ARBA00004571"/>
    </source>
</evidence>
<dbReference type="OrthoDB" id="19849at2"/>
<reference evidence="9 10" key="1">
    <citation type="submission" date="2019-03" db="EMBL/GenBank/DDBJ databases">
        <title>Genomic Encyclopedia of Type Strains, Phase IV (KMG-IV): sequencing the most valuable type-strain genomes for metagenomic binning, comparative biology and taxonomic classification.</title>
        <authorList>
            <person name="Goeker M."/>
        </authorList>
    </citation>
    <scope>NUCLEOTIDE SEQUENCE [LARGE SCALE GENOMIC DNA]</scope>
    <source>
        <strain evidence="9 10">DSM 25287</strain>
    </source>
</reference>
<dbReference type="InterPro" id="IPR005017">
    <property type="entry name" value="OMPP1/FadL/TodX"/>
</dbReference>
<gene>
    <name evidence="9" type="ORF">EV699_11031</name>
</gene>
<dbReference type="PANTHER" id="PTHR35093">
    <property type="entry name" value="OUTER MEMBRANE PROTEIN NMB0088-RELATED"/>
    <property type="match status" value="1"/>
</dbReference>
<name>A0A4R2LA08_9GAMM</name>
<comment type="caution">
    <text evidence="9">The sequence shown here is derived from an EMBL/GenBank/DDBJ whole genome shotgun (WGS) entry which is preliminary data.</text>
</comment>
<sequence length="443" mass="47715">MRQHHLHAALVALATGSVCAGTAHAAGFQITEASVAGLGRAFAGAGLVGDDLSAVAYNPAGMTLLSGTAVQGGLTFIDADAYFSGSSTRHVGPLARSESGRDNAGAGAVVPNGYFVTEINERMRFGLGVNAPFGLRTEYGRDWVGRYHAVESDLTTVDINPSLAFRINEQFSIGIGVSYQYVDATLTQRIPGLRPTGTVPPLVPAADGFGKVEGDDWSWGWNLGAMWEIDPDTRLGISFRSKIKQELEGDLETTRKAGTLVNNRPLPADVTVRSDASAEVDLPETVGLMFYKRLDPKWGVAAAARWTNWSRFQELRIESTGFAGGASVTEENWEDTWALSVGVDHYYNEQWTLRAGMAWDQSPVPNSGDRTARIPDSDRFWLSVGASYRPSKNVTVDMGLAHLFFRDADTSDAISSGPTFGDQLNGSYNSSANLVGVAVQYRF</sequence>
<comment type="subcellular location">
    <subcellularLocation>
        <location evidence="1">Cell outer membrane</location>
        <topology evidence="1">Multi-pass membrane protein</topology>
    </subcellularLocation>
</comment>
<keyword evidence="7" id="KW-0998">Cell outer membrane</keyword>
<keyword evidence="4" id="KW-0812">Transmembrane</keyword>
<evidence type="ECO:0000256" key="5">
    <source>
        <dbReference type="ARBA" id="ARBA00022729"/>
    </source>
</evidence>
<organism evidence="9 10">
    <name type="scientific">Plasticicumulans lactativorans</name>
    <dbReference type="NCBI Taxonomy" id="1133106"/>
    <lineage>
        <taxon>Bacteria</taxon>
        <taxon>Pseudomonadati</taxon>
        <taxon>Pseudomonadota</taxon>
        <taxon>Gammaproteobacteria</taxon>
        <taxon>Candidatus Competibacteraceae</taxon>
        <taxon>Plasticicumulans</taxon>
    </lineage>
</organism>
<dbReference type="Proteomes" id="UP000295765">
    <property type="component" value="Unassembled WGS sequence"/>
</dbReference>
<keyword evidence="10" id="KW-1185">Reference proteome</keyword>
<evidence type="ECO:0000256" key="8">
    <source>
        <dbReference type="SAM" id="SignalP"/>
    </source>
</evidence>